<feature type="binding site" evidence="11">
    <location>
        <position position="486"/>
    </location>
    <ligand>
        <name>Mg(2+)</name>
        <dbReference type="ChEBI" id="CHEBI:18420"/>
    </ligand>
</feature>
<evidence type="ECO:0000259" key="15">
    <source>
        <dbReference type="Pfam" id="PF02776"/>
    </source>
</evidence>
<keyword evidence="17" id="KW-1185">Reference proteome</keyword>
<dbReference type="InterPro" id="IPR012001">
    <property type="entry name" value="Thiamin_PyroP_enz_TPP-bd_dom"/>
</dbReference>
<protein>
    <recommendedName>
        <fullName evidence="5">Pyruvate decarboxylase</fullName>
        <ecNumber evidence="4">4.1.1.1</ecNumber>
    </recommendedName>
</protein>
<dbReference type="RefSeq" id="XP_038740458.1">
    <property type="nucleotide sequence ID" value="XM_038894128.1"/>
</dbReference>
<comment type="catalytic activity">
    <reaction evidence="1">
        <text>a 2-oxocarboxylate + H(+) = an aldehyde + CO2</text>
        <dbReference type="Rhea" id="RHEA:11628"/>
        <dbReference type="ChEBI" id="CHEBI:15378"/>
        <dbReference type="ChEBI" id="CHEBI:16526"/>
        <dbReference type="ChEBI" id="CHEBI:17478"/>
        <dbReference type="ChEBI" id="CHEBI:35179"/>
        <dbReference type="EC" id="4.1.1.1"/>
    </reaction>
</comment>
<dbReference type="SUPFAM" id="SSF52518">
    <property type="entry name" value="Thiamin diphosphate-binding fold (THDP-binding)"/>
    <property type="match status" value="2"/>
</dbReference>
<evidence type="ECO:0000256" key="12">
    <source>
        <dbReference type="RuleBase" id="RU362132"/>
    </source>
</evidence>
<keyword evidence="8 11" id="KW-0460">Magnesium</keyword>
<dbReference type="FunFam" id="3.40.50.970:FF:000019">
    <property type="entry name" value="Pyruvate decarboxylase isozyme"/>
    <property type="match status" value="1"/>
</dbReference>
<feature type="binding site" evidence="11">
    <location>
        <position position="488"/>
    </location>
    <ligand>
        <name>Mg(2+)</name>
        <dbReference type="ChEBI" id="CHEBI:18420"/>
    </ligand>
</feature>
<evidence type="ECO:0000256" key="10">
    <source>
        <dbReference type="ARBA" id="ARBA00023239"/>
    </source>
</evidence>
<evidence type="ECO:0000256" key="6">
    <source>
        <dbReference type="ARBA" id="ARBA00022723"/>
    </source>
</evidence>
<comment type="caution">
    <text evidence="16">The sequence shown here is derived from an EMBL/GenBank/DDBJ whole genome shotgun (WGS) entry which is preliminary data.</text>
</comment>
<evidence type="ECO:0000313" key="16">
    <source>
        <dbReference type="EMBL" id="KAF9870997.1"/>
    </source>
</evidence>
<evidence type="ECO:0000259" key="13">
    <source>
        <dbReference type="Pfam" id="PF00205"/>
    </source>
</evidence>
<feature type="domain" description="Thiamine pyrophosphate enzyme TPP-binding" evidence="14">
    <location>
        <begin position="418"/>
        <end position="543"/>
    </location>
</feature>
<dbReference type="PANTHER" id="PTHR43452">
    <property type="entry name" value="PYRUVATE DECARBOXYLASE"/>
    <property type="match status" value="1"/>
</dbReference>
<dbReference type="CDD" id="cd07038">
    <property type="entry name" value="TPP_PYR_PDC_IPDC_like"/>
    <property type="match status" value="1"/>
</dbReference>
<feature type="domain" description="Thiamine pyrophosphate enzyme central" evidence="13">
    <location>
        <begin position="215"/>
        <end position="311"/>
    </location>
</feature>
<reference evidence="16" key="2">
    <citation type="submission" date="2020-11" db="EMBL/GenBank/DDBJ databases">
        <title>Whole genome sequencing of Colletotrichum sp.</title>
        <authorList>
            <person name="Li H."/>
        </authorList>
    </citation>
    <scope>NUCLEOTIDE SEQUENCE</scope>
    <source>
        <strain evidence="16">CkLH20</strain>
    </source>
</reference>
<dbReference type="Pfam" id="PF00205">
    <property type="entry name" value="TPP_enzyme_M"/>
    <property type="match status" value="1"/>
</dbReference>
<dbReference type="PIRSF" id="PIRSF036565">
    <property type="entry name" value="Pyruvt_ip_decrb"/>
    <property type="match status" value="1"/>
</dbReference>
<evidence type="ECO:0000256" key="2">
    <source>
        <dbReference type="ARBA" id="ARBA00001964"/>
    </source>
</evidence>
<dbReference type="EC" id="4.1.1.1" evidence="4"/>
<evidence type="ECO:0000256" key="4">
    <source>
        <dbReference type="ARBA" id="ARBA00013202"/>
    </source>
</evidence>
<dbReference type="InterPro" id="IPR029035">
    <property type="entry name" value="DHS-like_NAD/FAD-binding_dom"/>
</dbReference>
<keyword evidence="7" id="KW-0210">Decarboxylase</keyword>
<comment type="cofactor">
    <cofactor evidence="11">
        <name>Mg(2+)</name>
        <dbReference type="ChEBI" id="CHEBI:18420"/>
    </cofactor>
    <text evidence="11">Binds 1 Mg(2+) per subunit.</text>
</comment>
<dbReference type="GO" id="GO:0030976">
    <property type="term" value="F:thiamine pyrophosphate binding"/>
    <property type="evidence" value="ECO:0007669"/>
    <property type="project" value="InterPro"/>
</dbReference>
<name>A0A9P6HVZ7_9PEZI</name>
<proteinExistence type="inferred from homology"/>
<dbReference type="InterPro" id="IPR012000">
    <property type="entry name" value="Thiamin_PyroP_enz_cen_dom"/>
</dbReference>
<evidence type="ECO:0000259" key="14">
    <source>
        <dbReference type="Pfam" id="PF02775"/>
    </source>
</evidence>
<feature type="domain" description="Thiamine pyrophosphate enzyme N-terminal TPP-binding" evidence="15">
    <location>
        <begin position="10"/>
        <end position="110"/>
    </location>
</feature>
<evidence type="ECO:0000256" key="3">
    <source>
        <dbReference type="ARBA" id="ARBA00007812"/>
    </source>
</evidence>
<dbReference type="GO" id="GO:0004737">
    <property type="term" value="F:pyruvate decarboxylase activity"/>
    <property type="evidence" value="ECO:0007669"/>
    <property type="project" value="UniProtKB-EC"/>
</dbReference>
<dbReference type="PANTHER" id="PTHR43452:SF11">
    <property type="entry name" value="PYRUVATE DECARBOXYLASE"/>
    <property type="match status" value="1"/>
</dbReference>
<dbReference type="OrthoDB" id="308383at2759"/>
<dbReference type="GO" id="GO:0005829">
    <property type="term" value="C:cytosol"/>
    <property type="evidence" value="ECO:0007669"/>
    <property type="project" value="TreeGrafter"/>
</dbReference>
<comment type="similarity">
    <text evidence="3 12">Belongs to the TPP enzyme family.</text>
</comment>
<dbReference type="SUPFAM" id="SSF52467">
    <property type="entry name" value="DHS-like NAD/FAD-binding domain"/>
    <property type="match status" value="1"/>
</dbReference>
<dbReference type="Pfam" id="PF02775">
    <property type="entry name" value="TPP_enzyme_C"/>
    <property type="match status" value="1"/>
</dbReference>
<keyword evidence="10" id="KW-0456">Lyase</keyword>
<dbReference type="GO" id="GO:0000949">
    <property type="term" value="P:aromatic amino acid family catabolic process to alcohol via Ehrlich pathway"/>
    <property type="evidence" value="ECO:0007669"/>
    <property type="project" value="TreeGrafter"/>
</dbReference>
<dbReference type="GO" id="GO:0005634">
    <property type="term" value="C:nucleus"/>
    <property type="evidence" value="ECO:0007669"/>
    <property type="project" value="TreeGrafter"/>
</dbReference>
<organism evidence="16 17">
    <name type="scientific">Colletotrichum karsti</name>
    <dbReference type="NCBI Taxonomy" id="1095194"/>
    <lineage>
        <taxon>Eukaryota</taxon>
        <taxon>Fungi</taxon>
        <taxon>Dikarya</taxon>
        <taxon>Ascomycota</taxon>
        <taxon>Pezizomycotina</taxon>
        <taxon>Sordariomycetes</taxon>
        <taxon>Hypocreomycetidae</taxon>
        <taxon>Glomerellales</taxon>
        <taxon>Glomerellaceae</taxon>
        <taxon>Colletotrichum</taxon>
        <taxon>Colletotrichum boninense species complex</taxon>
    </lineage>
</organism>
<dbReference type="InterPro" id="IPR047214">
    <property type="entry name" value="TPP_PDC_IPDC"/>
</dbReference>
<sequence length="578" mass="63260">MPRQASVPLARYLFTRLAQQNVRSLFGVPGDFTLKAQDHVESSGLKWIGNCNELNAGYAADGYARTRGLGALMTTYGVGELSAVNAVTGSYSEHVPVVHIVGTPATRLQVQIKDMALRDHRHVHHTLADPTRLGVFGEIAAKVTAAQVKLDSADSAAEKVDWVIDEAIRHSRPVYVELPSDLVDADVDGSRLGDPIGSVVPNSSEIRIAEGEARKLMHRLCSAKQPLLLIDRGMGVQGLREEINSFVRASGIPTLCMPSGAGMVENDLPNYYGVHSGPVGKVDTMSYVESADFVLAFGPMFSDTQTLGWNVLPDRAKTTIFGRTAVDNVAVDGSQILCNMSKALNENEILIPGAANEKVELLSNWRNATKLEATPADERINQTGLYDRLNQYLRPHDTVILGNATPIIGGRDMVLPRGARVVASGMWFSIGHMLPAALGVGLARREHGQKGRTILIDGDGNIQMTIQEISSIIRERLDITIFIVQNQGYAYERLIHGLHESYNDLAPWRYLEAARFFGAPDDYPVSCHRVETWADLDGVLGDAGFCEPNGLKLIELVLDKYDVPDKFRQVFRRAGENL</sequence>
<evidence type="ECO:0000256" key="8">
    <source>
        <dbReference type="ARBA" id="ARBA00022842"/>
    </source>
</evidence>
<dbReference type="Gene3D" id="3.40.50.970">
    <property type="match status" value="2"/>
</dbReference>
<dbReference type="InterPro" id="IPR011766">
    <property type="entry name" value="TPP_enzyme_TPP-bd"/>
</dbReference>
<dbReference type="Pfam" id="PF02776">
    <property type="entry name" value="TPP_enzyme_N"/>
    <property type="match status" value="1"/>
</dbReference>
<dbReference type="Proteomes" id="UP000781932">
    <property type="component" value="Unassembled WGS sequence"/>
</dbReference>
<dbReference type="FunFam" id="3.40.50.970:FF:000024">
    <property type="entry name" value="Pyruvate decarboxylase isozyme"/>
    <property type="match status" value="1"/>
</dbReference>
<dbReference type="InterPro" id="IPR029061">
    <property type="entry name" value="THDP-binding"/>
</dbReference>
<feature type="binding site" evidence="11">
    <location>
        <position position="459"/>
    </location>
    <ligand>
        <name>Mg(2+)</name>
        <dbReference type="ChEBI" id="CHEBI:18420"/>
    </ligand>
</feature>
<dbReference type="InterPro" id="IPR012110">
    <property type="entry name" value="PDC/IPDC-like"/>
</dbReference>
<dbReference type="GO" id="GO:0000287">
    <property type="term" value="F:magnesium ion binding"/>
    <property type="evidence" value="ECO:0007669"/>
    <property type="project" value="InterPro"/>
</dbReference>
<evidence type="ECO:0000256" key="1">
    <source>
        <dbReference type="ARBA" id="ARBA00001041"/>
    </source>
</evidence>
<reference evidence="16" key="1">
    <citation type="submission" date="2020-03" db="EMBL/GenBank/DDBJ databases">
        <authorList>
            <person name="He L."/>
        </authorList>
    </citation>
    <scope>NUCLEOTIDE SEQUENCE</scope>
    <source>
        <strain evidence="16">CkLH20</strain>
    </source>
</reference>
<evidence type="ECO:0000313" key="17">
    <source>
        <dbReference type="Proteomes" id="UP000781932"/>
    </source>
</evidence>
<gene>
    <name evidence="16" type="ORF">CkaCkLH20_11414</name>
</gene>
<dbReference type="CDD" id="cd02005">
    <property type="entry name" value="TPP_PDC_IPDC"/>
    <property type="match status" value="1"/>
</dbReference>
<evidence type="ECO:0000256" key="7">
    <source>
        <dbReference type="ARBA" id="ARBA00022793"/>
    </source>
</evidence>
<evidence type="ECO:0000256" key="11">
    <source>
        <dbReference type="PIRSR" id="PIRSR036565-2"/>
    </source>
</evidence>
<evidence type="ECO:0000256" key="5">
    <source>
        <dbReference type="ARBA" id="ARBA00014422"/>
    </source>
</evidence>
<keyword evidence="9 12" id="KW-0786">Thiamine pyrophosphate</keyword>
<comment type="cofactor">
    <cofactor evidence="2">
        <name>thiamine diphosphate</name>
        <dbReference type="ChEBI" id="CHEBI:58937"/>
    </cofactor>
</comment>
<accession>A0A9P6HVZ7</accession>
<dbReference type="Gene3D" id="3.40.50.1220">
    <property type="entry name" value="TPP-binding domain"/>
    <property type="match status" value="1"/>
</dbReference>
<dbReference type="EMBL" id="JAATWM020000048">
    <property type="protein sequence ID" value="KAF9870997.1"/>
    <property type="molecule type" value="Genomic_DNA"/>
</dbReference>
<dbReference type="GeneID" id="62167202"/>
<dbReference type="AlphaFoldDB" id="A0A9P6HVZ7"/>
<dbReference type="InterPro" id="IPR047213">
    <property type="entry name" value="TPP_PYR_PDC_IPDC-like"/>
</dbReference>
<evidence type="ECO:0000256" key="9">
    <source>
        <dbReference type="ARBA" id="ARBA00023052"/>
    </source>
</evidence>
<keyword evidence="6 11" id="KW-0479">Metal-binding</keyword>